<accession>A0A941AUD3</accession>
<dbReference type="InterPro" id="IPR025164">
    <property type="entry name" value="Toastrack_DUF4097"/>
</dbReference>
<comment type="caution">
    <text evidence="3">The sequence shown here is derived from an EMBL/GenBank/DDBJ whole genome shotgun (WGS) entry which is preliminary data.</text>
</comment>
<reference evidence="3" key="2">
    <citation type="submission" date="2021-03" db="EMBL/GenBank/DDBJ databases">
        <authorList>
            <person name="Cao W."/>
        </authorList>
    </citation>
    <scope>NUCLEOTIDE SEQUENCE</scope>
    <source>
        <strain evidence="3">110414</strain>
    </source>
</reference>
<dbReference type="EMBL" id="JAGKTC010000001">
    <property type="protein sequence ID" value="MBP3983073.1"/>
    <property type="molecule type" value="Genomic_DNA"/>
</dbReference>
<evidence type="ECO:0000313" key="3">
    <source>
        <dbReference type="EMBL" id="MBP3983073.1"/>
    </source>
</evidence>
<dbReference type="AlphaFoldDB" id="A0A941AUD3"/>
<protein>
    <submittedName>
        <fullName evidence="3">DUF4097 family beta strand repeat protein</fullName>
    </submittedName>
</protein>
<feature type="domain" description="DUF4097" evidence="2">
    <location>
        <begin position="114"/>
        <end position="223"/>
    </location>
</feature>
<gene>
    <name evidence="3" type="ORF">J5837_01440</name>
</gene>
<evidence type="ECO:0000256" key="1">
    <source>
        <dbReference type="SAM" id="SignalP"/>
    </source>
</evidence>
<reference evidence="3" key="1">
    <citation type="journal article" date="2016" name="Int. J. Syst. Evol. Microbiol.">
        <title>Pseudoxanthomonas helianthi sp. nov., isolated from roots of Jerusalem artichoke (Helianthus tuberosus).</title>
        <authorList>
            <person name="Kittiwongwattana C."/>
            <person name="Thawai C."/>
        </authorList>
    </citation>
    <scope>NUCLEOTIDE SEQUENCE</scope>
    <source>
        <strain evidence="3">110414</strain>
    </source>
</reference>
<feature type="signal peptide" evidence="1">
    <location>
        <begin position="1"/>
        <end position="25"/>
    </location>
</feature>
<organism evidence="3 4">
    <name type="scientific">Pseudoxanthomonas helianthi</name>
    <dbReference type="NCBI Taxonomy" id="1453541"/>
    <lineage>
        <taxon>Bacteria</taxon>
        <taxon>Pseudomonadati</taxon>
        <taxon>Pseudomonadota</taxon>
        <taxon>Gammaproteobacteria</taxon>
        <taxon>Lysobacterales</taxon>
        <taxon>Lysobacteraceae</taxon>
        <taxon>Pseudoxanthomonas</taxon>
    </lineage>
</organism>
<keyword evidence="1" id="KW-0732">Signal</keyword>
<proteinExistence type="predicted"/>
<evidence type="ECO:0000259" key="2">
    <source>
        <dbReference type="Pfam" id="PF13349"/>
    </source>
</evidence>
<dbReference type="Proteomes" id="UP000673447">
    <property type="component" value="Unassembled WGS sequence"/>
</dbReference>
<keyword evidence="4" id="KW-1185">Reference proteome</keyword>
<evidence type="ECO:0000313" key="4">
    <source>
        <dbReference type="Proteomes" id="UP000673447"/>
    </source>
</evidence>
<feature type="chain" id="PRO_5036746313" evidence="1">
    <location>
        <begin position="26"/>
        <end position="304"/>
    </location>
</feature>
<dbReference type="RefSeq" id="WP_210534939.1">
    <property type="nucleotide sequence ID" value="NZ_JAGKTC010000001.1"/>
</dbReference>
<sequence length="304" mass="31566">MTAITRTAFATAFAAALSLSVPAFAGTPIDQTRPLSPTGRVDISNVKGSIVVRAWDRPEVKIGGTLGDGVEKLIIEGDDDHLEVKVKTPQSEGWAGGRKFGPTDLQLMVPLRADLEIDSVSANVHVTGVAPSSLSIDNVSGDVVVAAAPKEVSVDSVSGSVNLTVNSPSVTVDSVSGDITLRGRMNGEVSTETVSGNIDVAVKDERLRELSATTVSGDATLRTGLYTNGRIHLETVSGDLTLTLPKNLSARVTAETFSGDLKAPGATIERPKYGPGASFNTRYGNGDGEISIETFSGSATLSLE</sequence>
<name>A0A941AUD3_9GAMM</name>
<dbReference type="Pfam" id="PF13349">
    <property type="entry name" value="DUF4097"/>
    <property type="match status" value="1"/>
</dbReference>